<evidence type="ECO:0000256" key="1">
    <source>
        <dbReference type="SAM" id="SignalP"/>
    </source>
</evidence>
<organism evidence="2 3">
    <name type="scientific">Aplysia californica</name>
    <name type="common">California sea hare</name>
    <dbReference type="NCBI Taxonomy" id="6500"/>
    <lineage>
        <taxon>Eukaryota</taxon>
        <taxon>Metazoa</taxon>
        <taxon>Spiralia</taxon>
        <taxon>Lophotrochozoa</taxon>
        <taxon>Mollusca</taxon>
        <taxon>Gastropoda</taxon>
        <taxon>Heterobranchia</taxon>
        <taxon>Euthyneura</taxon>
        <taxon>Tectipleura</taxon>
        <taxon>Aplysiida</taxon>
        <taxon>Aplysioidea</taxon>
        <taxon>Aplysiidae</taxon>
        <taxon>Aplysia</taxon>
    </lineage>
</organism>
<protein>
    <submittedName>
        <fullName evidence="3">Uncharacterized protein LOC101848001</fullName>
    </submittedName>
</protein>
<name>A0ABM0K7D1_APLCA</name>
<dbReference type="Proteomes" id="UP000694888">
    <property type="component" value="Unplaced"/>
</dbReference>
<feature type="chain" id="PRO_5045632333" evidence="1">
    <location>
        <begin position="33"/>
        <end position="214"/>
    </location>
</feature>
<accession>A0ABM0K7D1</accession>
<proteinExistence type="predicted"/>
<dbReference type="GeneID" id="101848001"/>
<sequence length="214" mass="24292">MEMRQKQSRMSTSTLVTITVFLVLLSLKGSSSLKCFQCATTIEDDSCVTDYWGFVNDSKGITDTYIKDCQATNPEWDRCMIETLEQDGRITHFHRGCHDGKFFSTQFDSDRFKNLSAVNETTCARVVTLACYTFCQTDLCNGPQVPPNVTDPCEGWDYYYYDYNYVDLPDGVRCGAKSLHAVCCWLLVLFATFIGCGGTRERMEKFLFGPLFSP</sequence>
<keyword evidence="2" id="KW-1185">Reference proteome</keyword>
<evidence type="ECO:0000313" key="3">
    <source>
        <dbReference type="RefSeq" id="XP_005110495.1"/>
    </source>
</evidence>
<evidence type="ECO:0000313" key="2">
    <source>
        <dbReference type="Proteomes" id="UP000694888"/>
    </source>
</evidence>
<dbReference type="RefSeq" id="XP_005110495.1">
    <property type="nucleotide sequence ID" value="XM_005110438.3"/>
</dbReference>
<keyword evidence="1" id="KW-0732">Signal</keyword>
<gene>
    <name evidence="3" type="primary">LOC101848001</name>
</gene>
<feature type="signal peptide" evidence="1">
    <location>
        <begin position="1"/>
        <end position="32"/>
    </location>
</feature>
<reference evidence="3" key="1">
    <citation type="submission" date="2025-08" db="UniProtKB">
        <authorList>
            <consortium name="RefSeq"/>
        </authorList>
    </citation>
    <scope>IDENTIFICATION</scope>
</reference>